<comment type="caution">
    <text evidence="4">The sequence shown here is derived from an EMBL/GenBank/DDBJ whole genome shotgun (WGS) entry which is preliminary data.</text>
</comment>
<dbReference type="Gene3D" id="4.10.240.10">
    <property type="entry name" value="Zn(2)-C6 fungal-type DNA-binding domain"/>
    <property type="match status" value="1"/>
</dbReference>
<feature type="domain" description="Zn(2)-C6 fungal-type" evidence="3">
    <location>
        <begin position="14"/>
        <end position="49"/>
    </location>
</feature>
<dbReference type="InterPro" id="IPR036864">
    <property type="entry name" value="Zn2-C6_fun-type_DNA-bd_sf"/>
</dbReference>
<organism evidence="4 5">
    <name type="scientific">Canariomyces notabilis</name>
    <dbReference type="NCBI Taxonomy" id="2074819"/>
    <lineage>
        <taxon>Eukaryota</taxon>
        <taxon>Fungi</taxon>
        <taxon>Dikarya</taxon>
        <taxon>Ascomycota</taxon>
        <taxon>Pezizomycotina</taxon>
        <taxon>Sordariomycetes</taxon>
        <taxon>Sordariomycetidae</taxon>
        <taxon>Sordariales</taxon>
        <taxon>Chaetomiaceae</taxon>
        <taxon>Canariomyces</taxon>
    </lineage>
</organism>
<dbReference type="EMBL" id="MU853343">
    <property type="protein sequence ID" value="KAK4112267.1"/>
    <property type="molecule type" value="Genomic_DNA"/>
</dbReference>
<name>A0AAN6YRX7_9PEZI</name>
<keyword evidence="1" id="KW-0539">Nucleus</keyword>
<dbReference type="SUPFAM" id="SSF57701">
    <property type="entry name" value="Zn2/Cys6 DNA-binding domain"/>
    <property type="match status" value="1"/>
</dbReference>
<dbReference type="AlphaFoldDB" id="A0AAN6YRX7"/>
<reference evidence="4" key="1">
    <citation type="journal article" date="2023" name="Mol. Phylogenet. Evol.">
        <title>Genome-scale phylogeny and comparative genomics of the fungal order Sordariales.</title>
        <authorList>
            <person name="Hensen N."/>
            <person name="Bonometti L."/>
            <person name="Westerberg I."/>
            <person name="Brannstrom I.O."/>
            <person name="Guillou S."/>
            <person name="Cros-Aarteil S."/>
            <person name="Calhoun S."/>
            <person name="Haridas S."/>
            <person name="Kuo A."/>
            <person name="Mondo S."/>
            <person name="Pangilinan J."/>
            <person name="Riley R."/>
            <person name="LaButti K."/>
            <person name="Andreopoulos B."/>
            <person name="Lipzen A."/>
            <person name="Chen C."/>
            <person name="Yan M."/>
            <person name="Daum C."/>
            <person name="Ng V."/>
            <person name="Clum A."/>
            <person name="Steindorff A."/>
            <person name="Ohm R.A."/>
            <person name="Martin F."/>
            <person name="Silar P."/>
            <person name="Natvig D.O."/>
            <person name="Lalanne C."/>
            <person name="Gautier V."/>
            <person name="Ament-Velasquez S.L."/>
            <person name="Kruys A."/>
            <person name="Hutchinson M.I."/>
            <person name="Powell A.J."/>
            <person name="Barry K."/>
            <person name="Miller A.N."/>
            <person name="Grigoriev I.V."/>
            <person name="Debuchy R."/>
            <person name="Gladieux P."/>
            <person name="Hiltunen Thoren M."/>
            <person name="Johannesson H."/>
        </authorList>
    </citation>
    <scope>NUCLEOTIDE SEQUENCE</scope>
    <source>
        <strain evidence="4">CBS 508.74</strain>
    </source>
</reference>
<sequence>MPGLGADSEQQLRHACDRCHSQKLRCPRSVDPEKNNPDEPCSRCRKAGLPWEQHEGVDAVEDHLITAVLDLAPRQTVATPPPTISDEVGMEHPPSPPPTHASDRLVTSETSYDFFLTDFDTSLDLPTFCIPNDLTNGLEPAAKMPSPIGQTGGTPVDPSLMKEMMSGAFDSNHIPPARPPLHPFSSNDCYMKLSDLNARILASYTETTSSASTYSTQNLKVAVGFCGELIDVARRSFTHFVGFSPPSSSRSSVSRSTLSGTEHPTASRPREASINSGLSVDDMEWTGPESLTNNPSIIVPDSAVIFLLLGCYTQILRLFEVTTNHLWAWYGDDEMPATSSNQHSSGIVSSPLLEAALAVHTVGYLLGRLNKAFTIDEPGCHPGAGDGASNVQRWKRSFLGGKELDDGLLARAFDEITGREQRLMRRTQDLQQRIN</sequence>
<evidence type="ECO:0000256" key="1">
    <source>
        <dbReference type="ARBA" id="ARBA00023242"/>
    </source>
</evidence>
<evidence type="ECO:0000259" key="3">
    <source>
        <dbReference type="Pfam" id="PF00172"/>
    </source>
</evidence>
<gene>
    <name evidence="4" type="ORF">N656DRAFT_829569</name>
</gene>
<dbReference type="CDD" id="cd00067">
    <property type="entry name" value="GAL4"/>
    <property type="match status" value="1"/>
</dbReference>
<accession>A0AAN6YRX7</accession>
<dbReference type="InterPro" id="IPR001138">
    <property type="entry name" value="Zn2Cys6_DnaBD"/>
</dbReference>
<dbReference type="GO" id="GO:0000981">
    <property type="term" value="F:DNA-binding transcription factor activity, RNA polymerase II-specific"/>
    <property type="evidence" value="ECO:0007669"/>
    <property type="project" value="InterPro"/>
</dbReference>
<feature type="region of interest" description="Disordered" evidence="2">
    <location>
        <begin position="76"/>
        <end position="104"/>
    </location>
</feature>
<dbReference type="GO" id="GO:0008270">
    <property type="term" value="F:zinc ion binding"/>
    <property type="evidence" value="ECO:0007669"/>
    <property type="project" value="InterPro"/>
</dbReference>
<evidence type="ECO:0000256" key="2">
    <source>
        <dbReference type="SAM" id="MobiDB-lite"/>
    </source>
</evidence>
<feature type="compositionally biased region" description="Low complexity" evidence="2">
    <location>
        <begin position="244"/>
        <end position="261"/>
    </location>
</feature>
<dbReference type="Pfam" id="PF00172">
    <property type="entry name" value="Zn_clus"/>
    <property type="match status" value="1"/>
</dbReference>
<evidence type="ECO:0000313" key="4">
    <source>
        <dbReference type="EMBL" id="KAK4112267.1"/>
    </source>
</evidence>
<keyword evidence="5" id="KW-1185">Reference proteome</keyword>
<dbReference type="GeneID" id="89942711"/>
<dbReference type="RefSeq" id="XP_064669837.1">
    <property type="nucleotide sequence ID" value="XM_064818585.1"/>
</dbReference>
<reference evidence="4" key="2">
    <citation type="submission" date="2023-05" db="EMBL/GenBank/DDBJ databases">
        <authorList>
            <consortium name="Lawrence Berkeley National Laboratory"/>
            <person name="Steindorff A."/>
            <person name="Hensen N."/>
            <person name="Bonometti L."/>
            <person name="Westerberg I."/>
            <person name="Brannstrom I.O."/>
            <person name="Guillou S."/>
            <person name="Cros-Aarteil S."/>
            <person name="Calhoun S."/>
            <person name="Haridas S."/>
            <person name="Kuo A."/>
            <person name="Mondo S."/>
            <person name="Pangilinan J."/>
            <person name="Riley R."/>
            <person name="Labutti K."/>
            <person name="Andreopoulos B."/>
            <person name="Lipzen A."/>
            <person name="Chen C."/>
            <person name="Yanf M."/>
            <person name="Daum C."/>
            <person name="Ng V."/>
            <person name="Clum A."/>
            <person name="Ohm R."/>
            <person name="Martin F."/>
            <person name="Silar P."/>
            <person name="Natvig D."/>
            <person name="Lalanne C."/>
            <person name="Gautier V."/>
            <person name="Ament-Velasquez S.L."/>
            <person name="Kruys A."/>
            <person name="Hutchinson M.I."/>
            <person name="Powell A.J."/>
            <person name="Barry K."/>
            <person name="Miller A.N."/>
            <person name="Grigoriev I.V."/>
            <person name="Debuchy R."/>
            <person name="Gladieux P."/>
            <person name="Thoren M.H."/>
            <person name="Johannesson H."/>
        </authorList>
    </citation>
    <scope>NUCLEOTIDE SEQUENCE</scope>
    <source>
        <strain evidence="4">CBS 508.74</strain>
    </source>
</reference>
<proteinExistence type="predicted"/>
<feature type="region of interest" description="Disordered" evidence="2">
    <location>
        <begin position="244"/>
        <end position="273"/>
    </location>
</feature>
<dbReference type="Proteomes" id="UP001302812">
    <property type="component" value="Unassembled WGS sequence"/>
</dbReference>
<evidence type="ECO:0000313" key="5">
    <source>
        <dbReference type="Proteomes" id="UP001302812"/>
    </source>
</evidence>
<protein>
    <recommendedName>
        <fullName evidence="3">Zn(2)-C6 fungal-type domain-containing protein</fullName>
    </recommendedName>
</protein>